<dbReference type="PANTHER" id="PTHR22589">
    <property type="entry name" value="CARNITINE O-ACYLTRANSFERASE"/>
    <property type="match status" value="1"/>
</dbReference>
<dbReference type="Pfam" id="PF00755">
    <property type="entry name" value="Carn_acyltransf"/>
    <property type="match status" value="1"/>
</dbReference>
<comment type="catalytic activity">
    <reaction evidence="8">
        <text>4,8-dimethylnonanoyl-CoA + (R)-carnitine = O-4,8-dimethylnonanoyl-(R)-carnitine + CoA</text>
        <dbReference type="Rhea" id="RHEA:44860"/>
        <dbReference type="ChEBI" id="CHEBI:16347"/>
        <dbReference type="ChEBI" id="CHEBI:57287"/>
        <dbReference type="ChEBI" id="CHEBI:77061"/>
        <dbReference type="ChEBI" id="CHEBI:84654"/>
    </reaction>
</comment>
<organism evidence="11">
    <name type="scientific">Rhipicephalus appendiculatus</name>
    <name type="common">Brown ear tick</name>
    <dbReference type="NCBI Taxonomy" id="34631"/>
    <lineage>
        <taxon>Eukaryota</taxon>
        <taxon>Metazoa</taxon>
        <taxon>Ecdysozoa</taxon>
        <taxon>Arthropoda</taxon>
        <taxon>Chelicerata</taxon>
        <taxon>Arachnida</taxon>
        <taxon>Acari</taxon>
        <taxon>Parasitiformes</taxon>
        <taxon>Ixodida</taxon>
        <taxon>Ixodoidea</taxon>
        <taxon>Ixodidae</taxon>
        <taxon>Rhipicephalinae</taxon>
        <taxon>Rhipicephalus</taxon>
        <taxon>Rhipicephalus</taxon>
    </lineage>
</organism>
<keyword evidence="3" id="KW-0813">Transport</keyword>
<protein>
    <submittedName>
        <fullName evidence="11">Carnitine O-palmitoyltransferase 2</fullName>
    </submittedName>
</protein>
<evidence type="ECO:0000256" key="6">
    <source>
        <dbReference type="ARBA" id="ARBA00023098"/>
    </source>
</evidence>
<evidence type="ECO:0000256" key="3">
    <source>
        <dbReference type="ARBA" id="ARBA00022448"/>
    </source>
</evidence>
<evidence type="ECO:0000256" key="5">
    <source>
        <dbReference type="ARBA" id="ARBA00022832"/>
    </source>
</evidence>
<keyword evidence="4 11" id="KW-0808">Transferase</keyword>
<dbReference type="Gene3D" id="1.10.275.20">
    <property type="entry name" value="Choline/Carnitine o-acyltransferase"/>
    <property type="match status" value="1"/>
</dbReference>
<dbReference type="Gene3D" id="1.20.1280.180">
    <property type="match status" value="1"/>
</dbReference>
<evidence type="ECO:0000259" key="10">
    <source>
        <dbReference type="Pfam" id="PF00755"/>
    </source>
</evidence>
<dbReference type="PANTHER" id="PTHR22589:SF16">
    <property type="entry name" value="CARNITINE O-PALMITOYLTRANSFERASE 2, MITOCHONDRIAL"/>
    <property type="match status" value="1"/>
</dbReference>
<dbReference type="FunFam" id="1.10.275.20:FF:000001">
    <property type="entry name" value="carnitine O-palmitoyltransferase 2, mitochondrial"/>
    <property type="match status" value="1"/>
</dbReference>
<comment type="pathway">
    <text evidence="1">Lipid metabolism; fatty acid beta-oxidation.</text>
</comment>
<feature type="active site" description="Proton acceptor" evidence="9">
    <location>
        <position position="413"/>
    </location>
</feature>
<sequence>MAAMQRACQFRRASNACSRICEAHHLSFREKVVLPAGACLQANVRLLSTSQQRSSSSSTPGSVDISSPEYQFLERSILPTMCFQKSLPRLPIPKLEKTCERYLNALEPLVSSEDLENTRVLVHAFKNNEGAELDSLLRKKDKANKQTSYISAPWFDMYLTSRKPLPLNFNPFMAWKDDKRPAYMDQTVRACNMVISSLRFLRSLQTSQLEPMVYHLNAKKSDTQAYRRTIKMLPEALAWYASALLWKAYPLDMSQFHNLFASTRIPLLVRDKIEVFPDSKHILVIRNGHFYALQVLDNKGNLFGPEHYQACLSRIMTDTRPAPTVPVSALTAGPRDDWARARNELLAAGNESTLRQIDSALFVLVLDSEAFQGTEQEKIAHHFLHGPVHNRWFDKSFSLLLTAEGHAAINFEHSWGDGVAVLRYFNDIYTDSTERPYVHPGESAIINPEPYIQRLDFIVNDSVKADVQKAQRNYEEHTGTLQLAAMVHSGLSRELIKQSKLSPDSVMQLSFQLAYFLAHGGTAATYESCSTSAFKHGRTETVRPATMATKRCVNALSSNKDLKHARPLLEECSRVHNQLTKEAAMGQGFDRHLFALRVLAEEKGRALPAIYRDKCFEEANHFILSTSTLHGVAFSGGGFAPVVPDGYGIGYGMVDDKLGALVSAYSPHRDARNFSACMAEALDRICIAMKST</sequence>
<evidence type="ECO:0000256" key="8">
    <source>
        <dbReference type="ARBA" id="ARBA00048999"/>
    </source>
</evidence>
<evidence type="ECO:0000313" key="11">
    <source>
        <dbReference type="EMBL" id="JAP79914.1"/>
    </source>
</evidence>
<dbReference type="InterPro" id="IPR042231">
    <property type="entry name" value="Cho/carn_acyl_trans_2"/>
</dbReference>
<dbReference type="SUPFAM" id="SSF52777">
    <property type="entry name" value="CoA-dependent acyltransferases"/>
    <property type="match status" value="2"/>
</dbReference>
<dbReference type="Gene3D" id="3.30.559.10">
    <property type="entry name" value="Chloramphenicol acetyltransferase-like domain"/>
    <property type="match status" value="1"/>
</dbReference>
<comment type="similarity">
    <text evidence="2">Belongs to the carnitine/choline acetyltransferase family.</text>
</comment>
<name>A0A131YKV0_RHIAP</name>
<evidence type="ECO:0000256" key="7">
    <source>
        <dbReference type="ARBA" id="ARBA00023315"/>
    </source>
</evidence>
<keyword evidence="7" id="KW-0012">Acyltransferase</keyword>
<accession>A0A131YKV0</accession>
<evidence type="ECO:0000256" key="1">
    <source>
        <dbReference type="ARBA" id="ARBA00005005"/>
    </source>
</evidence>
<dbReference type="GO" id="GO:0004095">
    <property type="term" value="F:carnitine O-palmitoyltransferase activity"/>
    <property type="evidence" value="ECO:0007669"/>
    <property type="project" value="TreeGrafter"/>
</dbReference>
<dbReference type="GO" id="GO:0006635">
    <property type="term" value="P:fatty acid beta-oxidation"/>
    <property type="evidence" value="ECO:0007669"/>
    <property type="project" value="UniProtKB-UniPathway"/>
</dbReference>
<reference evidence="11" key="1">
    <citation type="journal article" date="2016" name="Ticks Tick Borne Dis.">
        <title>De novo assembly and annotation of the salivary gland transcriptome of Rhipicephalus appendiculatus male and female ticks during blood feeding.</title>
        <authorList>
            <person name="de Castro M.H."/>
            <person name="de Klerk D."/>
            <person name="Pienaar R."/>
            <person name="Latif A.A."/>
            <person name="Rees D.J."/>
            <person name="Mans B.J."/>
        </authorList>
    </citation>
    <scope>NUCLEOTIDE SEQUENCE</scope>
    <source>
        <tissue evidence="11">Salivary glands</tissue>
    </source>
</reference>
<evidence type="ECO:0000256" key="2">
    <source>
        <dbReference type="ARBA" id="ARBA00005232"/>
    </source>
</evidence>
<feature type="domain" description="Choline/carnitine acyltransferase" evidence="10">
    <location>
        <begin position="90"/>
        <end position="679"/>
    </location>
</feature>
<keyword evidence="5" id="KW-0276">Fatty acid metabolism</keyword>
<dbReference type="EMBL" id="GEDV01008643">
    <property type="protein sequence ID" value="JAP79914.1"/>
    <property type="molecule type" value="Transcribed_RNA"/>
</dbReference>
<proteinExistence type="inferred from homology"/>
<dbReference type="GO" id="GO:0005739">
    <property type="term" value="C:mitochondrion"/>
    <property type="evidence" value="ECO:0007669"/>
    <property type="project" value="TreeGrafter"/>
</dbReference>
<evidence type="ECO:0000256" key="9">
    <source>
        <dbReference type="PIRSR" id="PIRSR600542-1"/>
    </source>
</evidence>
<dbReference type="InterPro" id="IPR023213">
    <property type="entry name" value="CAT-like_dom_sf"/>
</dbReference>
<dbReference type="InterPro" id="IPR042572">
    <property type="entry name" value="Carn_acyl_trans_N"/>
</dbReference>
<dbReference type="AlphaFoldDB" id="A0A131YKV0"/>
<dbReference type="Gene3D" id="3.30.559.70">
    <property type="entry name" value="Choline/Carnitine o-acyltransferase, domain 2"/>
    <property type="match status" value="1"/>
</dbReference>
<keyword evidence="6" id="KW-0443">Lipid metabolism</keyword>
<dbReference type="InterPro" id="IPR039551">
    <property type="entry name" value="Cho/carn_acyl_trans"/>
</dbReference>
<dbReference type="InterPro" id="IPR000542">
    <property type="entry name" value="Carn_acyl_trans"/>
</dbReference>
<evidence type="ECO:0000256" key="4">
    <source>
        <dbReference type="ARBA" id="ARBA00022679"/>
    </source>
</evidence>
<dbReference type="UniPathway" id="UPA00659"/>